<keyword evidence="3" id="KW-1185">Reference proteome</keyword>
<dbReference type="PROSITE" id="PS51318">
    <property type="entry name" value="TAT"/>
    <property type="match status" value="1"/>
</dbReference>
<dbReference type="InterPro" id="IPR006311">
    <property type="entry name" value="TAT_signal"/>
</dbReference>
<dbReference type="Gene3D" id="3.20.20.140">
    <property type="entry name" value="Metal-dependent hydrolases"/>
    <property type="match status" value="1"/>
</dbReference>
<dbReference type="InterPro" id="IPR032466">
    <property type="entry name" value="Metal_Hydrolase"/>
</dbReference>
<sequence>MARLDTDDDRAGLTPAEACEPRTPLPVRMVASEEYLPVAQTAKQRETEARLYAIADEIAPKLGLSRRRFFGTAAGMTAAFVALNGSFGRLFAANAAEAMAPEAAAARAKALSGQFIMDMHTHFLRDDTRLTNLVRMRQGVAAQGWNPKIGSPAAQTIESLKFDNYFKEVFLDSDTKIALISSAPSDIPDDWFLTNQQMAAAKAKVNGEAKSVRMMSHAIITPGAPGWLDDLAAALELKPDSIKGYTVGDNTHKETARHPWRMDSDDTYRGYALAQKAGLRNVCVHKGLWGRQLDQRFPKLAPHADVRDVAKAAKDWPGLNFIIYHAGYRLDDPEWALAEFEKTGRIDWVTDLAEIPAKHGVTNVYADVGQIFAQTLVAQPRLCAAIMGQLVKGLGADHVCWGTDAVWTGSPQWQIEGLRRLEIPEDLQKRHGFAPLGAADGPVKTAIFGGNNARLYGVDVPTTTAALAGDRFAALKAEYEARGATPSNRRYGFVRRG</sequence>
<dbReference type="RefSeq" id="WP_380856083.1">
    <property type="nucleotide sequence ID" value="NZ_JBHRXV010000001.1"/>
</dbReference>
<dbReference type="Pfam" id="PF04909">
    <property type="entry name" value="Amidohydro_2"/>
    <property type="match status" value="1"/>
</dbReference>
<dbReference type="SUPFAM" id="SSF51556">
    <property type="entry name" value="Metallo-dependent hydrolases"/>
    <property type="match status" value="1"/>
</dbReference>
<evidence type="ECO:0000313" key="3">
    <source>
        <dbReference type="Proteomes" id="UP001595615"/>
    </source>
</evidence>
<dbReference type="Proteomes" id="UP001595615">
    <property type="component" value="Unassembled WGS sequence"/>
</dbReference>
<dbReference type="PANTHER" id="PTHR42889:SF1">
    <property type="entry name" value="BLR3681 PROTEIN"/>
    <property type="match status" value="1"/>
</dbReference>
<dbReference type="EMBL" id="JBHRXV010000001">
    <property type="protein sequence ID" value="MFC3711349.1"/>
    <property type="molecule type" value="Genomic_DNA"/>
</dbReference>
<evidence type="ECO:0000313" key="2">
    <source>
        <dbReference type="EMBL" id="MFC3711349.1"/>
    </source>
</evidence>
<protein>
    <submittedName>
        <fullName evidence="2">Amidohydrolase family protein</fullName>
    </submittedName>
</protein>
<dbReference type="PANTHER" id="PTHR42889">
    <property type="entry name" value="BLR3681 PROTEIN"/>
    <property type="match status" value="1"/>
</dbReference>
<dbReference type="InterPro" id="IPR006680">
    <property type="entry name" value="Amidohydro-rel"/>
</dbReference>
<proteinExistence type="predicted"/>
<organism evidence="2 3">
    <name type="scientific">Sphingoaurantiacus capsulatus</name>
    <dbReference type="NCBI Taxonomy" id="1771310"/>
    <lineage>
        <taxon>Bacteria</taxon>
        <taxon>Pseudomonadati</taxon>
        <taxon>Pseudomonadota</taxon>
        <taxon>Alphaproteobacteria</taxon>
        <taxon>Sphingomonadales</taxon>
        <taxon>Sphingosinicellaceae</taxon>
        <taxon>Sphingoaurantiacus</taxon>
    </lineage>
</organism>
<evidence type="ECO:0000259" key="1">
    <source>
        <dbReference type="Pfam" id="PF04909"/>
    </source>
</evidence>
<feature type="domain" description="Amidohydrolase-related" evidence="1">
    <location>
        <begin position="258"/>
        <end position="457"/>
    </location>
</feature>
<name>A0ABV7X5G9_9SPHN</name>
<gene>
    <name evidence="2" type="ORF">ACFOMD_02125</name>
</gene>
<reference evidence="3" key="1">
    <citation type="journal article" date="2019" name="Int. J. Syst. Evol. Microbiol.">
        <title>The Global Catalogue of Microorganisms (GCM) 10K type strain sequencing project: providing services to taxonomists for standard genome sequencing and annotation.</title>
        <authorList>
            <consortium name="The Broad Institute Genomics Platform"/>
            <consortium name="The Broad Institute Genome Sequencing Center for Infectious Disease"/>
            <person name="Wu L."/>
            <person name="Ma J."/>
        </authorList>
    </citation>
    <scope>NUCLEOTIDE SEQUENCE [LARGE SCALE GENOMIC DNA]</scope>
    <source>
        <strain evidence="3">KCTC 42644</strain>
    </source>
</reference>
<comment type="caution">
    <text evidence="2">The sequence shown here is derived from an EMBL/GenBank/DDBJ whole genome shotgun (WGS) entry which is preliminary data.</text>
</comment>
<accession>A0ABV7X5G9</accession>